<organism evidence="1 2">
    <name type="scientific">Roseateles aquatilis</name>
    <dbReference type="NCBI Taxonomy" id="431061"/>
    <lineage>
        <taxon>Bacteria</taxon>
        <taxon>Pseudomonadati</taxon>
        <taxon>Pseudomonadota</taxon>
        <taxon>Betaproteobacteria</taxon>
        <taxon>Burkholderiales</taxon>
        <taxon>Sphaerotilaceae</taxon>
        <taxon>Roseateles</taxon>
    </lineage>
</organism>
<accession>A0A246JMM3</accession>
<proteinExistence type="predicted"/>
<dbReference type="EMBL" id="NIOF01000001">
    <property type="protein sequence ID" value="OWQ93871.1"/>
    <property type="molecule type" value="Genomic_DNA"/>
</dbReference>
<comment type="caution">
    <text evidence="1">The sequence shown here is derived from an EMBL/GenBank/DDBJ whole genome shotgun (WGS) entry which is preliminary data.</text>
</comment>
<reference evidence="1 2" key="1">
    <citation type="journal article" date="2008" name="Int. J. Syst. Evol. Microbiol.">
        <title>Description of Roseateles aquatilis sp. nov. and Roseateles terrae sp. nov., in the class Betaproteobacteria, and emended description of the genus Roseateles.</title>
        <authorList>
            <person name="Gomila M."/>
            <person name="Bowien B."/>
            <person name="Falsen E."/>
            <person name="Moore E.R."/>
            <person name="Lalucat J."/>
        </authorList>
    </citation>
    <scope>NUCLEOTIDE SEQUENCE [LARGE SCALE GENOMIC DNA]</scope>
    <source>
        <strain evidence="1 2">CCUG 48205</strain>
    </source>
</reference>
<evidence type="ECO:0000313" key="1">
    <source>
        <dbReference type="EMBL" id="OWQ93871.1"/>
    </source>
</evidence>
<evidence type="ECO:0000313" key="2">
    <source>
        <dbReference type="Proteomes" id="UP000197468"/>
    </source>
</evidence>
<dbReference type="Proteomes" id="UP000197468">
    <property type="component" value="Unassembled WGS sequence"/>
</dbReference>
<keyword evidence="2" id="KW-1185">Reference proteome</keyword>
<gene>
    <name evidence="1" type="ORF">CDN99_05440</name>
</gene>
<dbReference type="AlphaFoldDB" id="A0A246JMM3"/>
<protein>
    <submittedName>
        <fullName evidence="1">Uncharacterized protein</fullName>
    </submittedName>
</protein>
<name>A0A246JMM3_9BURK</name>
<dbReference type="OrthoDB" id="286413at2"/>
<dbReference type="RefSeq" id="WP_088383224.1">
    <property type="nucleotide sequence ID" value="NZ_NIOF01000001.1"/>
</dbReference>
<sequence length="190" mass="21680">MIDPDDYAAQFGDLPVPAALQTLLRFQNEVGYGNYSEALTLSKEGRAGLRHGWSADPEFLARLVPFARATASGSFYALWNPDPSQPPMPDRWPVVVFGDEGGEWIVARDVRELLRVSTCDVEPCIDLDRVHFHRDEHRYRKTPGLDGYVEWLRERFQIAPVDDPEEILKAAQGEWQVAFERWANPILERG</sequence>